<name>A0A3N2DGK9_9GAMM</name>
<feature type="region of interest" description="Disordered" evidence="1">
    <location>
        <begin position="131"/>
        <end position="155"/>
    </location>
</feature>
<keyword evidence="2" id="KW-0472">Membrane</keyword>
<dbReference type="Pfam" id="PF05170">
    <property type="entry name" value="AsmA"/>
    <property type="match status" value="1"/>
</dbReference>
<dbReference type="GO" id="GO:0090313">
    <property type="term" value="P:regulation of protein targeting to membrane"/>
    <property type="evidence" value="ECO:0007669"/>
    <property type="project" value="TreeGrafter"/>
</dbReference>
<dbReference type="InterPro" id="IPR052894">
    <property type="entry name" value="AsmA-related"/>
</dbReference>
<reference evidence="4 5" key="1">
    <citation type="submission" date="2018-11" db="EMBL/GenBank/DDBJ databases">
        <title>Genomic Encyclopedia of Type Strains, Phase IV (KMG-IV): sequencing the most valuable type-strain genomes for metagenomic binning, comparative biology and taxonomic classification.</title>
        <authorList>
            <person name="Goeker M."/>
        </authorList>
    </citation>
    <scope>NUCLEOTIDE SEQUENCE [LARGE SCALE GENOMIC DNA]</scope>
    <source>
        <strain evidence="4 5">DSM 100316</strain>
    </source>
</reference>
<keyword evidence="2" id="KW-0812">Transmembrane</keyword>
<evidence type="ECO:0000313" key="5">
    <source>
        <dbReference type="Proteomes" id="UP000275394"/>
    </source>
</evidence>
<dbReference type="AlphaFoldDB" id="A0A3N2DGK9"/>
<dbReference type="GO" id="GO:0005886">
    <property type="term" value="C:plasma membrane"/>
    <property type="evidence" value="ECO:0007669"/>
    <property type="project" value="TreeGrafter"/>
</dbReference>
<evidence type="ECO:0000256" key="2">
    <source>
        <dbReference type="SAM" id="Phobius"/>
    </source>
</evidence>
<dbReference type="Proteomes" id="UP000275394">
    <property type="component" value="Unassembled WGS sequence"/>
</dbReference>
<proteinExistence type="predicted"/>
<gene>
    <name evidence="4" type="ORF">EDC56_3127</name>
</gene>
<keyword evidence="2" id="KW-1133">Transmembrane helix</keyword>
<dbReference type="EMBL" id="RKHR01000006">
    <property type="protein sequence ID" value="ROR98889.1"/>
    <property type="molecule type" value="Genomic_DNA"/>
</dbReference>
<dbReference type="InterPro" id="IPR007844">
    <property type="entry name" value="AsmA"/>
</dbReference>
<evidence type="ECO:0000256" key="1">
    <source>
        <dbReference type="SAM" id="MobiDB-lite"/>
    </source>
</evidence>
<sequence>MKRVLLIVGAVLVVMVVAVWVLLLLVVDEDRVKSELQRIVAEQTRGELTIDGQLALHFFPRLSIEVAGLSYQLPEDEQPLAKLDSLQLGLAVMPLLSARVEVDDASLQGLKLALVRDKNGRGNWQRVMKSATLSSDGQAQSGDADPVNKDANVTEGEAKGEASGAFALQIANIDVAETAIHYRDLHAASEIQLDGFYLKASDVNLQGESFPVESGLALVLTEPALNTQLTVKSTLSVKDNNLIELDNTHLQFMADGEAVANKQVEVRVILDKVLADLAAETASVGRWQLRLNDIDMVGDLQASQWGSELQVDGRIEVKPFNLADTLTALGQTLPTMASKQALHKLALATTLSLRGEKIRLQPLKLELDESTMSGVLTLNNKRSGRIAANLTLDKFNLDHYLPPSEAGKAANESVPPAAAGGGQGVTAAKEEALFPLETLRGLDVDVSFALQKLIAHGLTLEDSKLKLTAYQGLLRLVSFDAKAYKGSIKADATLDVKGSTPKLALHKTVQGVTINPIAVILADTDWLYGALDFNLSLTSSGNSVTALEQRAKGSAGFRLRKGRAEGFNIEKTVCQGISLVNKESLKGEWPARTTLNDVVGKLRIDGMKLTNTELSGGLKNMQIKGKGVVDVAKETVDYGLGLKISGDQGADACRVNARYRDIYWPVRCAGKFSDEPSKLCGIDEKQMGKIIADMATHEVKRKAEEAIGDAIDKWFKR</sequence>
<accession>A0A3N2DGK9</accession>
<dbReference type="PANTHER" id="PTHR30441">
    <property type="entry name" value="DUF748 DOMAIN-CONTAINING PROTEIN"/>
    <property type="match status" value="1"/>
</dbReference>
<comment type="caution">
    <text evidence="4">The sequence shown here is derived from an EMBL/GenBank/DDBJ whole genome shotgun (WGS) entry which is preliminary data.</text>
</comment>
<feature type="compositionally biased region" description="Polar residues" evidence="1">
    <location>
        <begin position="131"/>
        <end position="141"/>
    </location>
</feature>
<dbReference type="PANTHER" id="PTHR30441:SF8">
    <property type="entry name" value="DUF748 DOMAIN-CONTAINING PROTEIN"/>
    <property type="match status" value="1"/>
</dbReference>
<organism evidence="4 5">
    <name type="scientific">Sinobacterium caligoides</name>
    <dbReference type="NCBI Taxonomy" id="933926"/>
    <lineage>
        <taxon>Bacteria</taxon>
        <taxon>Pseudomonadati</taxon>
        <taxon>Pseudomonadota</taxon>
        <taxon>Gammaproteobacteria</taxon>
        <taxon>Cellvibrionales</taxon>
        <taxon>Spongiibacteraceae</taxon>
        <taxon>Sinobacterium</taxon>
    </lineage>
</organism>
<feature type="domain" description="AsmA" evidence="3">
    <location>
        <begin position="2"/>
        <end position="583"/>
    </location>
</feature>
<feature type="transmembrane region" description="Helical" evidence="2">
    <location>
        <begin position="5"/>
        <end position="27"/>
    </location>
</feature>
<evidence type="ECO:0000313" key="4">
    <source>
        <dbReference type="EMBL" id="ROR98889.1"/>
    </source>
</evidence>
<keyword evidence="5" id="KW-1185">Reference proteome</keyword>
<evidence type="ECO:0000259" key="3">
    <source>
        <dbReference type="Pfam" id="PF05170"/>
    </source>
</evidence>
<protein>
    <submittedName>
        <fullName evidence="4">Uncharacterized protein involved in outer membrane biogenesis</fullName>
    </submittedName>
</protein>